<evidence type="ECO:0000256" key="3">
    <source>
        <dbReference type="ARBA" id="ARBA00011738"/>
    </source>
</evidence>
<accession>A0A6J6EBV8</accession>
<evidence type="ECO:0000313" key="9">
    <source>
        <dbReference type="EMBL" id="CAB4572774.1"/>
    </source>
</evidence>
<dbReference type="PROSITE" id="PS01071">
    <property type="entry name" value="GRPE"/>
    <property type="match status" value="1"/>
</dbReference>
<comment type="subcellular location">
    <subcellularLocation>
        <location evidence="1">Cytoplasm</location>
    </subcellularLocation>
</comment>
<dbReference type="Pfam" id="PF01025">
    <property type="entry name" value="GrpE"/>
    <property type="match status" value="1"/>
</dbReference>
<evidence type="ECO:0000256" key="7">
    <source>
        <dbReference type="SAM" id="Coils"/>
    </source>
</evidence>
<dbReference type="HAMAP" id="MF_01151">
    <property type="entry name" value="GrpE"/>
    <property type="match status" value="1"/>
</dbReference>
<dbReference type="InterPro" id="IPR009012">
    <property type="entry name" value="GrpE_head"/>
</dbReference>
<keyword evidence="6" id="KW-0143">Chaperone</keyword>
<dbReference type="EMBL" id="CAEZTM010000034">
    <property type="protein sequence ID" value="CAB4572774.1"/>
    <property type="molecule type" value="Genomic_DNA"/>
</dbReference>
<dbReference type="GO" id="GO:0005737">
    <property type="term" value="C:cytoplasm"/>
    <property type="evidence" value="ECO:0007669"/>
    <property type="project" value="UniProtKB-SubCell"/>
</dbReference>
<dbReference type="InterPro" id="IPR000740">
    <property type="entry name" value="GrpE"/>
</dbReference>
<protein>
    <submittedName>
        <fullName evidence="9">Unannotated protein</fullName>
    </submittedName>
</protein>
<evidence type="ECO:0000256" key="6">
    <source>
        <dbReference type="ARBA" id="ARBA00023186"/>
    </source>
</evidence>
<feature type="coiled-coil region" evidence="7">
    <location>
        <begin position="59"/>
        <end position="86"/>
    </location>
</feature>
<dbReference type="GO" id="GO:0042803">
    <property type="term" value="F:protein homodimerization activity"/>
    <property type="evidence" value="ECO:0007669"/>
    <property type="project" value="InterPro"/>
</dbReference>
<dbReference type="EMBL" id="CAEZVY010000149">
    <property type="protein sequence ID" value="CAB4651169.1"/>
    <property type="molecule type" value="Genomic_DNA"/>
</dbReference>
<organism evidence="9">
    <name type="scientific">freshwater metagenome</name>
    <dbReference type="NCBI Taxonomy" id="449393"/>
    <lineage>
        <taxon>unclassified sequences</taxon>
        <taxon>metagenomes</taxon>
        <taxon>ecological metagenomes</taxon>
    </lineage>
</organism>
<keyword evidence="4" id="KW-0963">Cytoplasm</keyword>
<dbReference type="GO" id="GO:0006457">
    <property type="term" value="P:protein folding"/>
    <property type="evidence" value="ECO:0007669"/>
    <property type="project" value="InterPro"/>
</dbReference>
<dbReference type="SUPFAM" id="SSF51064">
    <property type="entry name" value="Head domain of nucleotide exchange factor GrpE"/>
    <property type="match status" value="1"/>
</dbReference>
<dbReference type="CDD" id="cd00446">
    <property type="entry name" value="GrpE"/>
    <property type="match status" value="1"/>
</dbReference>
<dbReference type="Gene3D" id="3.90.20.20">
    <property type="match status" value="1"/>
</dbReference>
<dbReference type="GO" id="GO:0051087">
    <property type="term" value="F:protein-folding chaperone binding"/>
    <property type="evidence" value="ECO:0007669"/>
    <property type="project" value="InterPro"/>
</dbReference>
<proteinExistence type="inferred from homology"/>
<keyword evidence="5" id="KW-0346">Stress response</keyword>
<comment type="similarity">
    <text evidence="2">Belongs to the GrpE family.</text>
</comment>
<dbReference type="SUPFAM" id="SSF58014">
    <property type="entry name" value="Coiled-coil domain of nucleotide exchange factor GrpE"/>
    <property type="match status" value="1"/>
</dbReference>
<feature type="compositionally biased region" description="Basic and acidic residues" evidence="8">
    <location>
        <begin position="17"/>
        <end position="34"/>
    </location>
</feature>
<gene>
    <name evidence="9" type="ORF">UFOPK1684_00843</name>
    <name evidence="10" type="ORF">UFOPK2158_01208</name>
</gene>
<dbReference type="InterPro" id="IPR013805">
    <property type="entry name" value="GrpE_CC"/>
</dbReference>
<name>A0A6J6EBV8_9ZZZZ</name>
<evidence type="ECO:0000256" key="5">
    <source>
        <dbReference type="ARBA" id="ARBA00023016"/>
    </source>
</evidence>
<dbReference type="GO" id="GO:0000774">
    <property type="term" value="F:adenyl-nucleotide exchange factor activity"/>
    <property type="evidence" value="ECO:0007669"/>
    <property type="project" value="InterPro"/>
</dbReference>
<dbReference type="Gene3D" id="2.30.22.10">
    <property type="entry name" value="Head domain of nucleotide exchange factor GrpE"/>
    <property type="match status" value="1"/>
</dbReference>
<evidence type="ECO:0000256" key="2">
    <source>
        <dbReference type="ARBA" id="ARBA00009054"/>
    </source>
</evidence>
<comment type="subunit">
    <text evidence="3">Homodimer.</text>
</comment>
<dbReference type="PANTHER" id="PTHR21237:SF23">
    <property type="entry name" value="GRPE PROTEIN HOMOLOG, MITOCHONDRIAL"/>
    <property type="match status" value="1"/>
</dbReference>
<dbReference type="PRINTS" id="PR00773">
    <property type="entry name" value="GRPEPROTEIN"/>
</dbReference>
<keyword evidence="7" id="KW-0175">Coiled coil</keyword>
<dbReference type="GO" id="GO:0051082">
    <property type="term" value="F:unfolded protein binding"/>
    <property type="evidence" value="ECO:0007669"/>
    <property type="project" value="TreeGrafter"/>
</dbReference>
<evidence type="ECO:0000256" key="1">
    <source>
        <dbReference type="ARBA" id="ARBA00004496"/>
    </source>
</evidence>
<evidence type="ECO:0000256" key="8">
    <source>
        <dbReference type="SAM" id="MobiDB-lite"/>
    </source>
</evidence>
<evidence type="ECO:0000313" key="10">
    <source>
        <dbReference type="EMBL" id="CAB4651169.1"/>
    </source>
</evidence>
<reference evidence="9" key="1">
    <citation type="submission" date="2020-05" db="EMBL/GenBank/DDBJ databases">
        <authorList>
            <person name="Chiriac C."/>
            <person name="Salcher M."/>
            <person name="Ghai R."/>
            <person name="Kavagutti S V."/>
        </authorList>
    </citation>
    <scope>NUCLEOTIDE SEQUENCE</scope>
</reference>
<feature type="region of interest" description="Disordered" evidence="8">
    <location>
        <begin position="1"/>
        <end position="35"/>
    </location>
</feature>
<sequence>MSEKKAPSPDEESEPLITDKRRIDPETGDVRAGVDDSAVAEGLSADDLEILDDAAADLVAEYRDRAARAEAELQNFRTRVERDRQANRDAVIAEVVRSLLPALDDLDRADVHGDLAGTPLELVAQKLRSGFDRYGVSSVGTVGEAFDPAIHEAMVRIPNPEATSDTVAEVIEGGYTLGDRLIRPAKVAVQVPADE</sequence>
<dbReference type="FunFam" id="2.30.22.10:FF:000001">
    <property type="entry name" value="Protein GrpE"/>
    <property type="match status" value="1"/>
</dbReference>
<evidence type="ECO:0000256" key="4">
    <source>
        <dbReference type="ARBA" id="ARBA00022490"/>
    </source>
</evidence>
<dbReference type="PANTHER" id="PTHR21237">
    <property type="entry name" value="GRPE PROTEIN"/>
    <property type="match status" value="1"/>
</dbReference>
<dbReference type="AlphaFoldDB" id="A0A6J6EBV8"/>